<dbReference type="OrthoDB" id="2157530at2759"/>
<feature type="domain" description="Heterokaryon incompatibility" evidence="1">
    <location>
        <begin position="48"/>
        <end position="213"/>
    </location>
</feature>
<dbReference type="PANTHER" id="PTHR24148:SF73">
    <property type="entry name" value="HET DOMAIN PROTEIN (AFU_ORTHOLOGUE AFUA_8G01020)"/>
    <property type="match status" value="1"/>
</dbReference>
<dbReference type="InterPro" id="IPR010730">
    <property type="entry name" value="HET"/>
</dbReference>
<evidence type="ECO:0000313" key="2">
    <source>
        <dbReference type="EMBL" id="KAH7308522.1"/>
    </source>
</evidence>
<dbReference type="AlphaFoldDB" id="A0A8K0SHS8"/>
<dbReference type="Pfam" id="PF26639">
    <property type="entry name" value="Het-6_barrel"/>
    <property type="match status" value="1"/>
</dbReference>
<dbReference type="EMBL" id="JAGPNK010000015">
    <property type="protein sequence ID" value="KAH7308522.1"/>
    <property type="molecule type" value="Genomic_DNA"/>
</dbReference>
<protein>
    <submittedName>
        <fullName evidence="2">Heterokaryon incompatibility protein</fullName>
    </submittedName>
</protein>
<dbReference type="InterPro" id="IPR052895">
    <property type="entry name" value="HetReg/Transcr_Mod"/>
</dbReference>
<dbReference type="Proteomes" id="UP000813444">
    <property type="component" value="Unassembled WGS sequence"/>
</dbReference>
<organism evidence="2 3">
    <name type="scientific">Stachybotrys elegans</name>
    <dbReference type="NCBI Taxonomy" id="80388"/>
    <lineage>
        <taxon>Eukaryota</taxon>
        <taxon>Fungi</taxon>
        <taxon>Dikarya</taxon>
        <taxon>Ascomycota</taxon>
        <taxon>Pezizomycotina</taxon>
        <taxon>Sordariomycetes</taxon>
        <taxon>Hypocreomycetidae</taxon>
        <taxon>Hypocreales</taxon>
        <taxon>Stachybotryaceae</taxon>
        <taxon>Stachybotrys</taxon>
    </lineage>
</organism>
<sequence>MYCYASIERASREIRLVRFATVPDGFVGRRSCPELDMTTVSLDEQPSYHALSYLWGDPTPKFPIVVDGEDFEVAENLHFALGQLRRVTSSGKWFWIDAICINQNDVAEKSWQVGQMRDIFKAAEHVYISLADSEDGSQQLLEGFQSFGHEALKAGVLELWTTHHDPNLNNHQPTHELFPKVLDSIQLQNTQNIDAIRSLLVRSNWSRAWINQEIALAGSGHILCGEQFLDLDMFHAALTAIYLAKTSPFARRLPQWDDFGSDISNNAFHIPSLLSRQRHLRGQPANLLELLLSDKRGSMGERPFYMASDPRDIIFALLGFATDTDILGLRPDYSKPVEVIYAEATTAMMARDSAYELEYCSFPKDTPGLPSWVPDWQRIGRLGIEVPPLNYRNHFFASRGRTQPLPAETYSSTLKKRGIHVDTVDRVLMIKETGISEQDTHAGRMALQNALRSKASRTECLRSIVVFDNPCLKSPSSESILRRAMLAGLMGNETRTPEFESLSLRAFRQEAMTPSTIDESQLEWILRNSYPSTRPLGEGYDLQLLLDEVCDVLVLDAAAMARGRTLFATIQGTVGMGPHTMRSGDVLTILFGTQVPIVLRPAGNAYTYVGDAYLDGAMDVECLAESYEELTFYII</sequence>
<dbReference type="PANTHER" id="PTHR24148">
    <property type="entry name" value="ANKYRIN REPEAT DOMAIN-CONTAINING PROTEIN 39 HOMOLOG-RELATED"/>
    <property type="match status" value="1"/>
</dbReference>
<comment type="caution">
    <text evidence="2">The sequence shown here is derived from an EMBL/GenBank/DDBJ whole genome shotgun (WGS) entry which is preliminary data.</text>
</comment>
<gene>
    <name evidence="2" type="ORF">B0I35DRAFT_515637</name>
</gene>
<dbReference type="Pfam" id="PF06985">
    <property type="entry name" value="HET"/>
    <property type="match status" value="1"/>
</dbReference>
<proteinExistence type="predicted"/>
<accession>A0A8K0SHS8</accession>
<reference evidence="2" key="1">
    <citation type="journal article" date="2021" name="Nat. Commun.">
        <title>Genetic determinants of endophytism in the Arabidopsis root mycobiome.</title>
        <authorList>
            <person name="Mesny F."/>
            <person name="Miyauchi S."/>
            <person name="Thiergart T."/>
            <person name="Pickel B."/>
            <person name="Atanasova L."/>
            <person name="Karlsson M."/>
            <person name="Huettel B."/>
            <person name="Barry K.W."/>
            <person name="Haridas S."/>
            <person name="Chen C."/>
            <person name="Bauer D."/>
            <person name="Andreopoulos W."/>
            <person name="Pangilinan J."/>
            <person name="LaButti K."/>
            <person name="Riley R."/>
            <person name="Lipzen A."/>
            <person name="Clum A."/>
            <person name="Drula E."/>
            <person name="Henrissat B."/>
            <person name="Kohler A."/>
            <person name="Grigoriev I.V."/>
            <person name="Martin F.M."/>
            <person name="Hacquard S."/>
        </authorList>
    </citation>
    <scope>NUCLEOTIDE SEQUENCE</scope>
    <source>
        <strain evidence="2">MPI-CAGE-CH-0235</strain>
    </source>
</reference>
<keyword evidence="3" id="KW-1185">Reference proteome</keyword>
<evidence type="ECO:0000313" key="3">
    <source>
        <dbReference type="Proteomes" id="UP000813444"/>
    </source>
</evidence>
<name>A0A8K0SHS8_9HYPO</name>
<evidence type="ECO:0000259" key="1">
    <source>
        <dbReference type="Pfam" id="PF06985"/>
    </source>
</evidence>